<dbReference type="OrthoDB" id="751756at2759"/>
<protein>
    <recommendedName>
        <fullName evidence="1">FAR1 domain-containing protein</fullName>
    </recommendedName>
</protein>
<evidence type="ECO:0000313" key="3">
    <source>
        <dbReference type="Proteomes" id="UP001141552"/>
    </source>
</evidence>
<proteinExistence type="predicted"/>
<dbReference type="AlphaFoldDB" id="A0A9Q0G187"/>
<name>A0A9Q0G187_9ROSI</name>
<keyword evidence="3" id="KW-1185">Reference proteome</keyword>
<reference evidence="2" key="2">
    <citation type="journal article" date="2023" name="Plants (Basel)">
        <title>Annotation of the Turnera subulata (Passifloraceae) Draft Genome Reveals the S-Locus Evolved after the Divergence of Turneroideae from Passifloroideae in a Stepwise Manner.</title>
        <authorList>
            <person name="Henning P.M."/>
            <person name="Roalson E.H."/>
            <person name="Mir W."/>
            <person name="McCubbin A.G."/>
            <person name="Shore J.S."/>
        </authorList>
    </citation>
    <scope>NUCLEOTIDE SEQUENCE</scope>
    <source>
        <strain evidence="2">F60SS</strain>
    </source>
</reference>
<dbReference type="Proteomes" id="UP001141552">
    <property type="component" value="Unassembled WGS sequence"/>
</dbReference>
<dbReference type="PANTHER" id="PTHR47718">
    <property type="entry name" value="OS01G0519700 PROTEIN"/>
    <property type="match status" value="1"/>
</dbReference>
<comment type="caution">
    <text evidence="2">The sequence shown here is derived from an EMBL/GenBank/DDBJ whole genome shotgun (WGS) entry which is preliminary data.</text>
</comment>
<organism evidence="2 3">
    <name type="scientific">Turnera subulata</name>
    <dbReference type="NCBI Taxonomy" id="218843"/>
    <lineage>
        <taxon>Eukaryota</taxon>
        <taxon>Viridiplantae</taxon>
        <taxon>Streptophyta</taxon>
        <taxon>Embryophyta</taxon>
        <taxon>Tracheophyta</taxon>
        <taxon>Spermatophyta</taxon>
        <taxon>Magnoliopsida</taxon>
        <taxon>eudicotyledons</taxon>
        <taxon>Gunneridae</taxon>
        <taxon>Pentapetalae</taxon>
        <taxon>rosids</taxon>
        <taxon>fabids</taxon>
        <taxon>Malpighiales</taxon>
        <taxon>Passifloraceae</taxon>
        <taxon>Turnera</taxon>
    </lineage>
</organism>
<dbReference type="PANTHER" id="PTHR47718:SF17">
    <property type="entry name" value="PROTEIN FAR1-RELATED SEQUENCE 5-LIKE"/>
    <property type="match status" value="1"/>
</dbReference>
<feature type="domain" description="FAR1" evidence="1">
    <location>
        <begin position="91"/>
        <end position="172"/>
    </location>
</feature>
<reference evidence="2" key="1">
    <citation type="submission" date="2022-02" db="EMBL/GenBank/DDBJ databases">
        <authorList>
            <person name="Henning P.M."/>
            <person name="McCubbin A.G."/>
            <person name="Shore J.S."/>
        </authorList>
    </citation>
    <scope>NUCLEOTIDE SEQUENCE</scope>
    <source>
        <strain evidence="2">F60SS</strain>
        <tissue evidence="2">Leaves</tissue>
    </source>
</reference>
<dbReference type="InterPro" id="IPR004330">
    <property type="entry name" value="FAR1_DNA_bnd_dom"/>
</dbReference>
<evidence type="ECO:0000259" key="1">
    <source>
        <dbReference type="Pfam" id="PF03101"/>
    </source>
</evidence>
<dbReference type="Pfam" id="PF03101">
    <property type="entry name" value="FAR1"/>
    <property type="match status" value="1"/>
</dbReference>
<accession>A0A9Q0G187</accession>
<gene>
    <name evidence="2" type="ORF">Tsubulata_012660</name>
</gene>
<dbReference type="EMBL" id="JAKUCV010002756">
    <property type="protein sequence ID" value="KAJ4841510.1"/>
    <property type="molecule type" value="Genomic_DNA"/>
</dbReference>
<sequence length="298" mass="33403">MSSDKSLSLFGCKDLGLQDVISEEEDVMGSFMGIIDLKKDGTPGFEVAAAKADINQDCALKAGVASEHINQDSALKVGMLFNSDKEAYDAYNAYGVEKGFGVRKSFMKYNSKGQVIRREMCCSCNEESDVIVRNEERKREWLEYRCGCTAKIVFKVTNGLYQITYFNDEHNLTMIEKDKRHFICSARKLGQPSKQILGSLVEAGIKPKKAFRYAANEAGGSQNAGFREQDCHNFIQQRRQILINGGDASSVLNHFGAIQAQDSSFYYAIDTDDEGRHSLGDKYGDRNFKDFKFRNGEV</sequence>
<evidence type="ECO:0000313" key="2">
    <source>
        <dbReference type="EMBL" id="KAJ4841510.1"/>
    </source>
</evidence>